<evidence type="ECO:0000313" key="2">
    <source>
        <dbReference type="Proteomes" id="UP000245765"/>
    </source>
</evidence>
<name>A0A317FJI4_9PROT</name>
<accession>A0A317FJI4</accession>
<sequence length="1048" mass="110725">MAREAHRLAHLLLGLCLLLLLGLAVLGWRLAQGPIPLDFLARAIEQSLNTPDSEAELDIGHVGIAWEGLHGEGSTPLEIQLSGVRMVGRDGAVRAELPDASVSLSLPWLLRGSLAPSRLELRGAVLRLRRDEEGRLSLQLGPPGAEPEAATEDGGAALRDRIAAMMRPPGDEQPLDALRNLAITGARVVVEDAQLGAVWAMDDVALQLRRRAEGGVAGRVSATMQLGEARIPVNGTAVATGQPAQVEFRFGLPALGTRQLAATLPGLEPLGMMDAPVHGEVHGRISTDGAVWELGVTAESGAGRLDLAQLGSVPIAAGDLSVQVQPRGAVLRQVRLHLAGPEAPTLTATGTATRHDAGWRMQARLGLDALPAAGLRAWWPEGVARGARDWVVENVTAGTARNGAWEITAEATADLSDLRVTEARGAVEVSDATVHWLRPIPPAEGVQGRILFGLDAVTVEAAAARQSGTGLELRGGTVRILLTPADQERAEIELSLAGPAADGLALLKHPRLKLFERRPLPVQSARGTLEGRLSLAFPLLNDLPVEQIRIGAQGRLRDLRVPDVALGQALERGQFEVTVDTDGLRASGTGNLGPVAAARLGLQADFRRGPASQVVLRATMQGRATGAQLAALDLGHEEVLSGPVGLDLRYQQMRSGAARIDVRGDLREARLMLDPFGWSKPPGQNAGADLVLRLNRDALEAIESFRVEAPSLLLRGSAQFGAGARLQRVAIAEGRLEGSRFAGEARPPARADAAWQISLRGPALDLRQPLSRERVPEAPHQASGPAFDVQARFERVLLGERRELAAVEGQVQVDGHGVLRAGRVTGRTGPRGPFEMTLQPQGQGRSLRLTAQDAGALLGAFDVLRHIEGGRLSVTATYASNAPGAALSGSAEMDEFVVHNAPAFGKLLQAMTLFGLVEALSGPGLNFVRLVAPFTLTPDALQLEDARAFSASLGLTARGTLDRRRERVAMDGTIVPAYILNSLLGHIPLLGRIFSPERGGGLFAATFRLRGPLADPEVSVNPLAALTPGFLRGLFDIGQQGAPQPAGR</sequence>
<protein>
    <submittedName>
        <fullName evidence="1">DUF3971 domain-containing protein</fullName>
    </submittedName>
</protein>
<dbReference type="Proteomes" id="UP000245765">
    <property type="component" value="Unassembled WGS sequence"/>
</dbReference>
<evidence type="ECO:0000313" key="1">
    <source>
        <dbReference type="EMBL" id="PWS37808.1"/>
    </source>
</evidence>
<keyword evidence="2" id="KW-1185">Reference proteome</keyword>
<proteinExistence type="predicted"/>
<gene>
    <name evidence="1" type="ORF">DFH01_00360</name>
</gene>
<reference evidence="2" key="1">
    <citation type="submission" date="2018-05" db="EMBL/GenBank/DDBJ databases">
        <authorList>
            <person name="Du Z."/>
            <person name="Wang X."/>
        </authorList>
    </citation>
    <scope>NUCLEOTIDE SEQUENCE [LARGE SCALE GENOMIC DNA]</scope>
    <source>
        <strain evidence="2">CQN31</strain>
    </source>
</reference>
<comment type="caution">
    <text evidence="1">The sequence shown here is derived from an EMBL/GenBank/DDBJ whole genome shotgun (WGS) entry which is preliminary data.</text>
</comment>
<dbReference type="EMBL" id="QGNA01000001">
    <property type="protein sequence ID" value="PWS37808.1"/>
    <property type="molecule type" value="Genomic_DNA"/>
</dbReference>
<organism evidence="1 2">
    <name type="scientific">Falsiroseomonas bella</name>
    <dbReference type="NCBI Taxonomy" id="2184016"/>
    <lineage>
        <taxon>Bacteria</taxon>
        <taxon>Pseudomonadati</taxon>
        <taxon>Pseudomonadota</taxon>
        <taxon>Alphaproteobacteria</taxon>
        <taxon>Acetobacterales</taxon>
        <taxon>Roseomonadaceae</taxon>
        <taxon>Falsiroseomonas</taxon>
    </lineage>
</organism>
<dbReference type="AlphaFoldDB" id="A0A317FJI4"/>